<dbReference type="Pfam" id="PF01047">
    <property type="entry name" value="MarR"/>
    <property type="match status" value="1"/>
</dbReference>
<keyword evidence="6" id="KW-1185">Reference proteome</keyword>
<reference evidence="5 6" key="1">
    <citation type="submission" date="2019-10" db="EMBL/GenBank/DDBJ databases">
        <title>Description of Paenibacillus humi sp. nov.</title>
        <authorList>
            <person name="Carlier A."/>
            <person name="Qi S."/>
        </authorList>
    </citation>
    <scope>NUCLEOTIDE SEQUENCE [LARGE SCALE GENOMIC DNA]</scope>
    <source>
        <strain evidence="5 6">LMG 31461</strain>
    </source>
</reference>
<dbReference type="PANTHER" id="PTHR42756">
    <property type="entry name" value="TRANSCRIPTIONAL REGULATOR, MARR"/>
    <property type="match status" value="1"/>
</dbReference>
<dbReference type="PROSITE" id="PS50995">
    <property type="entry name" value="HTH_MARR_2"/>
    <property type="match status" value="1"/>
</dbReference>
<evidence type="ECO:0000259" key="4">
    <source>
        <dbReference type="PROSITE" id="PS50995"/>
    </source>
</evidence>
<comment type="caution">
    <text evidence="5">The sequence shown here is derived from an EMBL/GenBank/DDBJ whole genome shotgun (WGS) entry which is preliminary data.</text>
</comment>
<protein>
    <submittedName>
        <fullName evidence="5">MarR family transcriptional regulator</fullName>
    </submittedName>
</protein>
<dbReference type="InterPro" id="IPR036390">
    <property type="entry name" value="WH_DNA-bd_sf"/>
</dbReference>
<dbReference type="InterPro" id="IPR036388">
    <property type="entry name" value="WH-like_DNA-bd_sf"/>
</dbReference>
<gene>
    <name evidence="5" type="ORF">GC096_34215</name>
</gene>
<organism evidence="5 6">
    <name type="scientific">Paenibacillus plantarum</name>
    <dbReference type="NCBI Taxonomy" id="2654975"/>
    <lineage>
        <taxon>Bacteria</taxon>
        <taxon>Bacillati</taxon>
        <taxon>Bacillota</taxon>
        <taxon>Bacilli</taxon>
        <taxon>Bacillales</taxon>
        <taxon>Paenibacillaceae</taxon>
        <taxon>Paenibacillus</taxon>
    </lineage>
</organism>
<dbReference type="EMBL" id="WHNY01000083">
    <property type="protein sequence ID" value="NOU69077.1"/>
    <property type="molecule type" value="Genomic_DNA"/>
</dbReference>
<keyword evidence="3" id="KW-0804">Transcription</keyword>
<dbReference type="InterPro" id="IPR000835">
    <property type="entry name" value="HTH_MarR-typ"/>
</dbReference>
<dbReference type="PRINTS" id="PR00598">
    <property type="entry name" value="HTHMARR"/>
</dbReference>
<dbReference type="SMART" id="SM00347">
    <property type="entry name" value="HTH_MARR"/>
    <property type="match status" value="1"/>
</dbReference>
<sequence length="145" mass="16588">MTHPLQSHLGYWIKQIYRDFNLLYDQKLAVYGLTASQVNVLEILWTFGDGLTQKVLHEKLKIRPASLTNLIDTLVAGGWVLRKSDDLDARVKHVYLTESGHAHRAICIAMITELEQHLRQSLAPEEASLLLVWMKKIHAHLPKDS</sequence>
<dbReference type="SUPFAM" id="SSF46785">
    <property type="entry name" value="Winged helix' DNA-binding domain"/>
    <property type="match status" value="1"/>
</dbReference>
<name>A0ABX1XKY2_9BACL</name>
<dbReference type="Gene3D" id="1.10.10.10">
    <property type="entry name" value="Winged helix-like DNA-binding domain superfamily/Winged helix DNA-binding domain"/>
    <property type="match status" value="1"/>
</dbReference>
<proteinExistence type="predicted"/>
<keyword evidence="2" id="KW-0238">DNA-binding</keyword>
<evidence type="ECO:0000256" key="1">
    <source>
        <dbReference type="ARBA" id="ARBA00023015"/>
    </source>
</evidence>
<dbReference type="Proteomes" id="UP000653578">
    <property type="component" value="Unassembled WGS sequence"/>
</dbReference>
<evidence type="ECO:0000256" key="3">
    <source>
        <dbReference type="ARBA" id="ARBA00023163"/>
    </source>
</evidence>
<feature type="domain" description="HTH marR-type" evidence="4">
    <location>
        <begin position="6"/>
        <end position="139"/>
    </location>
</feature>
<dbReference type="RefSeq" id="WP_171637034.1">
    <property type="nucleotide sequence ID" value="NZ_WHNY01000083.1"/>
</dbReference>
<evidence type="ECO:0000313" key="6">
    <source>
        <dbReference type="Proteomes" id="UP000653578"/>
    </source>
</evidence>
<dbReference type="PANTHER" id="PTHR42756:SF1">
    <property type="entry name" value="TRANSCRIPTIONAL REPRESSOR OF EMRAB OPERON"/>
    <property type="match status" value="1"/>
</dbReference>
<evidence type="ECO:0000313" key="5">
    <source>
        <dbReference type="EMBL" id="NOU69077.1"/>
    </source>
</evidence>
<keyword evidence="1" id="KW-0805">Transcription regulation</keyword>
<accession>A0ABX1XKY2</accession>
<evidence type="ECO:0000256" key="2">
    <source>
        <dbReference type="ARBA" id="ARBA00023125"/>
    </source>
</evidence>